<feature type="region of interest" description="Disordered" evidence="1">
    <location>
        <begin position="79"/>
        <end position="106"/>
    </location>
</feature>
<name>A0A0J6Y6M6_COCIT</name>
<organism evidence="2 3">
    <name type="scientific">Coccidioides immitis RMSCC 2394</name>
    <dbReference type="NCBI Taxonomy" id="404692"/>
    <lineage>
        <taxon>Eukaryota</taxon>
        <taxon>Fungi</taxon>
        <taxon>Dikarya</taxon>
        <taxon>Ascomycota</taxon>
        <taxon>Pezizomycotina</taxon>
        <taxon>Eurotiomycetes</taxon>
        <taxon>Eurotiomycetidae</taxon>
        <taxon>Onygenales</taxon>
        <taxon>Onygenaceae</taxon>
        <taxon>Coccidioides</taxon>
    </lineage>
</organism>
<dbReference type="Proteomes" id="UP000054565">
    <property type="component" value="Unassembled WGS sequence"/>
</dbReference>
<dbReference type="AlphaFoldDB" id="A0A0J6Y6M6"/>
<evidence type="ECO:0000313" key="2">
    <source>
        <dbReference type="EMBL" id="KMP02318.1"/>
    </source>
</evidence>
<dbReference type="EMBL" id="DS028102">
    <property type="protein sequence ID" value="KMP02318.1"/>
    <property type="molecule type" value="Genomic_DNA"/>
</dbReference>
<evidence type="ECO:0000256" key="1">
    <source>
        <dbReference type="SAM" id="MobiDB-lite"/>
    </source>
</evidence>
<sequence>MASNPGATQLVIRRDNPGTPQVLDFGTRLSGPGVGPSADWAFTERPALAEEANASRINTKHRLEKCDCACWAVKPSTTRVENRSMSPDRQAERGGARTLSESCSWL</sequence>
<proteinExistence type="predicted"/>
<accession>A0A0J6Y6M6</accession>
<reference evidence="3" key="1">
    <citation type="journal article" date="2010" name="Genome Res.">
        <title>Population genomic sequencing of Coccidioides fungi reveals recent hybridization and transposon control.</title>
        <authorList>
            <person name="Neafsey D.E."/>
            <person name="Barker B.M."/>
            <person name="Sharpton T.J."/>
            <person name="Stajich J.E."/>
            <person name="Park D.J."/>
            <person name="Whiston E."/>
            <person name="Hung C.-Y."/>
            <person name="McMahan C."/>
            <person name="White J."/>
            <person name="Sykes S."/>
            <person name="Heiman D."/>
            <person name="Young S."/>
            <person name="Zeng Q."/>
            <person name="Abouelleil A."/>
            <person name="Aftuck L."/>
            <person name="Bessette D."/>
            <person name="Brown A."/>
            <person name="FitzGerald M."/>
            <person name="Lui A."/>
            <person name="Macdonald J.P."/>
            <person name="Priest M."/>
            <person name="Orbach M.J."/>
            <person name="Galgiani J.N."/>
            <person name="Kirkland T.N."/>
            <person name="Cole G.T."/>
            <person name="Birren B.W."/>
            <person name="Henn M.R."/>
            <person name="Taylor J.W."/>
            <person name="Rounsley S.D."/>
        </authorList>
    </citation>
    <scope>NUCLEOTIDE SEQUENCE [LARGE SCALE GENOMIC DNA]</scope>
    <source>
        <strain evidence="3">RMSCC 2394</strain>
    </source>
</reference>
<protein>
    <submittedName>
        <fullName evidence="2">Uncharacterized protein</fullName>
    </submittedName>
</protein>
<evidence type="ECO:0000313" key="3">
    <source>
        <dbReference type="Proteomes" id="UP000054565"/>
    </source>
</evidence>
<gene>
    <name evidence="2" type="ORF">CIRG_10141</name>
</gene>